<dbReference type="InterPro" id="IPR018200">
    <property type="entry name" value="USP_CS"/>
</dbReference>
<feature type="region of interest" description="Disordered" evidence="7">
    <location>
        <begin position="809"/>
        <end position="836"/>
    </location>
</feature>
<feature type="compositionally biased region" description="Low complexity" evidence="7">
    <location>
        <begin position="224"/>
        <end position="236"/>
    </location>
</feature>
<feature type="region of interest" description="Disordered" evidence="7">
    <location>
        <begin position="662"/>
        <end position="684"/>
    </location>
</feature>
<dbReference type="PROSITE" id="PS50235">
    <property type="entry name" value="USP_3"/>
    <property type="match status" value="1"/>
</dbReference>
<dbReference type="InterPro" id="IPR028889">
    <property type="entry name" value="USP"/>
</dbReference>
<keyword evidence="4" id="KW-0833">Ubl conjugation pathway</keyword>
<dbReference type="PANTHER" id="PTHR24006">
    <property type="entry name" value="UBIQUITIN CARBOXYL-TERMINAL HYDROLASE"/>
    <property type="match status" value="1"/>
</dbReference>
<feature type="compositionally biased region" description="Low complexity" evidence="7">
    <location>
        <begin position="8"/>
        <end position="20"/>
    </location>
</feature>
<dbReference type="InterPro" id="IPR038765">
    <property type="entry name" value="Papain-like_cys_pep_sf"/>
</dbReference>
<evidence type="ECO:0000256" key="5">
    <source>
        <dbReference type="ARBA" id="ARBA00022801"/>
    </source>
</evidence>
<feature type="compositionally biased region" description="Low complexity" evidence="7">
    <location>
        <begin position="338"/>
        <end position="347"/>
    </location>
</feature>
<dbReference type="GO" id="GO:0016579">
    <property type="term" value="P:protein deubiquitination"/>
    <property type="evidence" value="ECO:0007669"/>
    <property type="project" value="InterPro"/>
</dbReference>
<comment type="catalytic activity">
    <reaction evidence="1">
        <text>Thiol-dependent hydrolysis of ester, thioester, amide, peptide and isopeptide bonds formed by the C-terminal Gly of ubiquitin (a 76-residue protein attached to proteins as an intracellular targeting signal).</text>
        <dbReference type="EC" id="3.4.19.12"/>
    </reaction>
</comment>
<evidence type="ECO:0000256" key="4">
    <source>
        <dbReference type="ARBA" id="ARBA00022786"/>
    </source>
</evidence>
<name>A0A8H4VPG7_9AGAR</name>
<dbReference type="InterPro" id="IPR050164">
    <property type="entry name" value="Peptidase_C19"/>
</dbReference>
<sequence>MATHPTYPQQGPGPSSYYQQPQPPLPPPPHHVYGSHSPGPRPNYYPYAPHMNSHQPSHYHHPPPPSNRGNHRGGGNMNGSYNSRGTHHYHHNHNHHHGYHPQNPYSPHVYPQQHYQSPAPKYNQPYSPASPAYSGYPSVTAPVFTPSWQTQPQHQQPIPISPLPKQLSMPPPQNVHPGFYESQPPPPPQISVEESTQAPATEPDPVPQPEETKIETQHTFVHVPSSPSPESSSPTHPRQPTPPPSDEQAPIPTSTSSYSQMGSISAAESSDVMGSTSTVSTSESAASDLPSSGSHHNAKWAIWSRRPQDPANAPGIIISPRARPPPDVVQQALDMKTPPASVPSSPSIAKKPLPEAERQVPVALKEAMSPSLSLDTLNSSSVTETSVSTAATPTISGSPASSHTSLSASVVATSQVQKEVVILEAKLAADSKPAATESATSGPAPQSVEEKAEPPVATTPTPVAPKTEMLASPQPAVPTTLPPSTDSSAPVPVPASPAQSATSSAALAAPPQAAAAAPKLAAPPVKKSWASLLRPASSAASPGAPAATRNALPTSSVVGFSIPAASEAASAPPVPVSAGKKNELLALLTRGPAAPATPSYASAGMASSPSSTLLKIRPRGLINSGNMCFANSVLQILVYCPPFHHLFVELGKLLVGGVGPAAGGASGSSGTSTPNGTGKDIKDSATPLVDATVEFLKEFVEDKKSKAMKDRAKAKNVYIDIGANGAAVSGSGRGKGKEREVLNEDEEPERDQDDWDGDSFLPTGVYDAMKVKKRFEGMGNGHQEDAEEFLGFYLDTLEEELLSILHSINPPKQNKNAPGPGAHVEEKEEAAAPEDDGWLEVGKKNKSVITRTIKTTESPISRIFGGKFRTTLRAPGQKDSVIVEDWQSLRLDIQREQIHTIQDALTYISHPQTVQMVKAGVTTDAHQQVLIEALPPVLVLHIKRFYYDTTANGVVKISKQVRFGPELEVGADVMVPAAKKTHPVRYKLFGAIYHHGLSASGGHYTLDVLHPNRYPSANPAAKPREGWVRIDDNLVSDVRNEDVFEASERDESRCAYLLFYRRV</sequence>
<keyword evidence="5" id="KW-0378">Hydrolase</keyword>
<feature type="region of interest" description="Disordered" evidence="7">
    <location>
        <begin position="728"/>
        <end position="761"/>
    </location>
</feature>
<evidence type="ECO:0000256" key="7">
    <source>
        <dbReference type="SAM" id="MobiDB-lite"/>
    </source>
</evidence>
<dbReference type="GO" id="GO:0005634">
    <property type="term" value="C:nucleus"/>
    <property type="evidence" value="ECO:0007669"/>
    <property type="project" value="TreeGrafter"/>
</dbReference>
<feature type="region of interest" description="Disordered" evidence="7">
    <location>
        <begin position="370"/>
        <end position="409"/>
    </location>
</feature>
<keyword evidence="10" id="KW-1185">Reference proteome</keyword>
<feature type="region of interest" description="Disordered" evidence="7">
    <location>
        <begin position="144"/>
        <end position="357"/>
    </location>
</feature>
<dbReference type="Pfam" id="PF00443">
    <property type="entry name" value="UCH"/>
    <property type="match status" value="1"/>
</dbReference>
<dbReference type="InterPro" id="IPR001394">
    <property type="entry name" value="Peptidase_C19_UCH"/>
</dbReference>
<keyword evidence="6" id="KW-0788">Thiol protease</keyword>
<feature type="compositionally biased region" description="Low complexity" evidence="7">
    <location>
        <begin position="379"/>
        <end position="409"/>
    </location>
</feature>
<dbReference type="GO" id="GO:0005829">
    <property type="term" value="C:cytosol"/>
    <property type="evidence" value="ECO:0007669"/>
    <property type="project" value="TreeGrafter"/>
</dbReference>
<feature type="compositionally biased region" description="Polar residues" evidence="7">
    <location>
        <begin position="251"/>
        <end position="268"/>
    </location>
</feature>
<feature type="region of interest" description="Disordered" evidence="7">
    <location>
        <begin position="428"/>
        <end position="506"/>
    </location>
</feature>
<dbReference type="Gene3D" id="3.90.70.10">
    <property type="entry name" value="Cysteine proteinases"/>
    <property type="match status" value="1"/>
</dbReference>
<proteinExistence type="predicted"/>
<evidence type="ECO:0000256" key="1">
    <source>
        <dbReference type="ARBA" id="ARBA00000707"/>
    </source>
</evidence>
<feature type="compositionally biased region" description="Pro residues" evidence="7">
    <location>
        <begin position="21"/>
        <end position="30"/>
    </location>
</feature>
<dbReference type="SUPFAM" id="SSF54001">
    <property type="entry name" value="Cysteine proteinases"/>
    <property type="match status" value="1"/>
</dbReference>
<feature type="compositionally biased region" description="Low complexity" evidence="7">
    <location>
        <begin position="269"/>
        <end position="288"/>
    </location>
</feature>
<dbReference type="CDD" id="cd02257">
    <property type="entry name" value="Peptidase_C19"/>
    <property type="match status" value="1"/>
</dbReference>
<gene>
    <name evidence="9" type="ORF">D9613_002513</name>
</gene>
<dbReference type="EMBL" id="JAACJL010000044">
    <property type="protein sequence ID" value="KAF4615314.1"/>
    <property type="molecule type" value="Genomic_DNA"/>
</dbReference>
<dbReference type="PANTHER" id="PTHR24006:SF687">
    <property type="entry name" value="UBIQUITIN CARBOXYL-TERMINAL HYDROLASE 10"/>
    <property type="match status" value="1"/>
</dbReference>
<reference evidence="9 10" key="1">
    <citation type="submission" date="2019-12" db="EMBL/GenBank/DDBJ databases">
        <authorList>
            <person name="Floudas D."/>
            <person name="Bentzer J."/>
            <person name="Ahren D."/>
            <person name="Johansson T."/>
            <person name="Persson P."/>
            <person name="Tunlid A."/>
        </authorList>
    </citation>
    <scope>NUCLEOTIDE SEQUENCE [LARGE SCALE GENOMIC DNA]</scope>
    <source>
        <strain evidence="9 10">CBS 102.39</strain>
    </source>
</reference>
<comment type="caution">
    <text evidence="9">The sequence shown here is derived from an EMBL/GenBank/DDBJ whole genome shotgun (WGS) entry which is preliminary data.</text>
</comment>
<feature type="compositionally biased region" description="Acidic residues" evidence="7">
    <location>
        <begin position="743"/>
        <end position="757"/>
    </location>
</feature>
<feature type="compositionally biased region" description="Low complexity" evidence="7">
    <location>
        <begin position="668"/>
        <end position="678"/>
    </location>
</feature>
<accession>A0A8H4VPG7</accession>
<feature type="compositionally biased region" description="Low complexity" evidence="7">
    <location>
        <begin position="454"/>
        <end position="468"/>
    </location>
</feature>
<evidence type="ECO:0000256" key="3">
    <source>
        <dbReference type="ARBA" id="ARBA00022670"/>
    </source>
</evidence>
<dbReference type="PROSITE" id="PS00972">
    <property type="entry name" value="USP_1"/>
    <property type="match status" value="1"/>
</dbReference>
<feature type="region of interest" description="Disordered" evidence="7">
    <location>
        <begin position="1"/>
        <end position="129"/>
    </location>
</feature>
<evidence type="ECO:0000313" key="9">
    <source>
        <dbReference type="EMBL" id="KAF4615314.1"/>
    </source>
</evidence>
<evidence type="ECO:0000259" key="8">
    <source>
        <dbReference type="PROSITE" id="PS50235"/>
    </source>
</evidence>
<feature type="compositionally biased region" description="Basic residues" evidence="7">
    <location>
        <begin position="85"/>
        <end position="99"/>
    </location>
</feature>
<dbReference type="GO" id="GO:0004843">
    <property type="term" value="F:cysteine-type deubiquitinase activity"/>
    <property type="evidence" value="ECO:0007669"/>
    <property type="project" value="UniProtKB-EC"/>
</dbReference>
<dbReference type="EC" id="3.4.19.12" evidence="2"/>
<dbReference type="GO" id="GO:0006508">
    <property type="term" value="P:proteolysis"/>
    <property type="evidence" value="ECO:0007669"/>
    <property type="project" value="UniProtKB-KW"/>
</dbReference>
<evidence type="ECO:0000256" key="6">
    <source>
        <dbReference type="ARBA" id="ARBA00022807"/>
    </source>
</evidence>
<evidence type="ECO:0000313" key="10">
    <source>
        <dbReference type="Proteomes" id="UP000521872"/>
    </source>
</evidence>
<evidence type="ECO:0000256" key="2">
    <source>
        <dbReference type="ARBA" id="ARBA00012759"/>
    </source>
</evidence>
<dbReference type="AlphaFoldDB" id="A0A8H4VPG7"/>
<feature type="compositionally biased region" description="Low complexity" evidence="7">
    <location>
        <begin position="145"/>
        <end position="158"/>
    </location>
</feature>
<dbReference type="Proteomes" id="UP000521872">
    <property type="component" value="Unassembled WGS sequence"/>
</dbReference>
<keyword evidence="3" id="KW-0645">Protease</keyword>
<protein>
    <recommendedName>
        <fullName evidence="2">ubiquitinyl hydrolase 1</fullName>
        <ecNumber evidence="2">3.4.19.12</ecNumber>
    </recommendedName>
</protein>
<feature type="compositionally biased region" description="Low complexity" evidence="7">
    <location>
        <begin position="482"/>
        <end position="506"/>
    </location>
</feature>
<feature type="domain" description="USP" evidence="8">
    <location>
        <begin position="619"/>
        <end position="1063"/>
    </location>
</feature>
<organism evidence="9 10">
    <name type="scientific">Agrocybe pediades</name>
    <dbReference type="NCBI Taxonomy" id="84607"/>
    <lineage>
        <taxon>Eukaryota</taxon>
        <taxon>Fungi</taxon>
        <taxon>Dikarya</taxon>
        <taxon>Basidiomycota</taxon>
        <taxon>Agaricomycotina</taxon>
        <taxon>Agaricomycetes</taxon>
        <taxon>Agaricomycetidae</taxon>
        <taxon>Agaricales</taxon>
        <taxon>Agaricineae</taxon>
        <taxon>Strophariaceae</taxon>
        <taxon>Agrocybe</taxon>
    </lineage>
</organism>